<evidence type="ECO:0000256" key="1">
    <source>
        <dbReference type="ARBA" id="ARBA00022737"/>
    </source>
</evidence>
<organism evidence="5 6">
    <name type="scientific">Trypanosoma conorhini</name>
    <dbReference type="NCBI Taxonomy" id="83891"/>
    <lineage>
        <taxon>Eukaryota</taxon>
        <taxon>Discoba</taxon>
        <taxon>Euglenozoa</taxon>
        <taxon>Kinetoplastea</taxon>
        <taxon>Metakinetoplastina</taxon>
        <taxon>Trypanosomatida</taxon>
        <taxon>Trypanosomatidae</taxon>
        <taxon>Trypanosoma</taxon>
    </lineage>
</organism>
<dbReference type="SUPFAM" id="SSF50939">
    <property type="entry name" value="Sialidases"/>
    <property type="match status" value="1"/>
</dbReference>
<dbReference type="GO" id="GO:0006689">
    <property type="term" value="P:ganglioside catabolic process"/>
    <property type="evidence" value="ECO:0007669"/>
    <property type="project" value="TreeGrafter"/>
</dbReference>
<dbReference type="InterPro" id="IPR013320">
    <property type="entry name" value="ConA-like_dom_sf"/>
</dbReference>
<protein>
    <submittedName>
        <fullName evidence="5">Trans-sialidase</fullName>
        <ecNumber evidence="5">3.2.1.18</ecNumber>
    </submittedName>
</protein>
<dbReference type="InterPro" id="IPR026856">
    <property type="entry name" value="Sialidase_fam"/>
</dbReference>
<dbReference type="OrthoDB" id="10432838at2759"/>
<proteinExistence type="predicted"/>
<evidence type="ECO:0000313" key="6">
    <source>
        <dbReference type="Proteomes" id="UP000284403"/>
    </source>
</evidence>
<dbReference type="InterPro" id="IPR036278">
    <property type="entry name" value="Sialidase_sf"/>
</dbReference>
<keyword evidence="6" id="KW-1185">Reference proteome</keyword>
<dbReference type="GeneID" id="40322521"/>
<evidence type="ECO:0000259" key="4">
    <source>
        <dbReference type="Pfam" id="PF22925"/>
    </source>
</evidence>
<dbReference type="PRINTS" id="PR01803">
    <property type="entry name" value="TCSIALIDASE"/>
</dbReference>
<evidence type="ECO:0000259" key="3">
    <source>
        <dbReference type="Pfam" id="PF13859"/>
    </source>
</evidence>
<dbReference type="GO" id="GO:0004308">
    <property type="term" value="F:exo-alpha-sialidase activity"/>
    <property type="evidence" value="ECO:0007669"/>
    <property type="project" value="UniProtKB-EC"/>
</dbReference>
<sequence>AGRRSQLDGPKPVVEANKIFLLLERLHVTSEKRATFGLQLVVGEVGEANSGGKRITWDAESPLEEMVNSQLTMRSWSQFQGSNGRGVLMRDATIVFPLVAVKADGKKVCTVIYSKDNGGTWQFPAKGSAVEDCSDPNLLEWEGQLLMVATHATHHKRVYASSDVGETWMELSGTHSNVLSEAMKAAPTGSRVDIVTATIGGRQVILFTVLGLFADGRRGKDALHLYMTDMTRFYPLGPISDADGAVKTSSSLLYANDELFALYDRKAGAASVVALTHLSAQLEEIKRVLRTWDAVDEKVARLCGSAGKGGVAAGSACSPPVPTAGLVGFLSGGGDSEIWENEYLGANASVSGAAARVDGGVRFKGGTAAGEWRVGNRWKNHRFHFVKDNFTLVATVTIETEPSGGGSPVPVLGVRGGGGEARLMELSYTADRKWAATFSGATAQVGGGAWERNRAHQVALVLQDGSGSAWVDAQALGSPVRLHAAGAAGLEVSQFDFMGGDRAGTGNGQVTLTNVLLYNRPLSAAELQLFVPRGGQTGAGSRAGAEDGAPGTADSAAHPPAEAPAPGRGEEAPTPSPPARRGPAREAAPVTPMAQPPLRR</sequence>
<dbReference type="GO" id="GO:0005737">
    <property type="term" value="C:cytoplasm"/>
    <property type="evidence" value="ECO:0007669"/>
    <property type="project" value="TreeGrafter"/>
</dbReference>
<dbReference type="Proteomes" id="UP000284403">
    <property type="component" value="Unassembled WGS sequence"/>
</dbReference>
<dbReference type="RefSeq" id="XP_029224201.1">
    <property type="nucleotide sequence ID" value="XM_029375741.1"/>
</dbReference>
<evidence type="ECO:0000256" key="2">
    <source>
        <dbReference type="SAM" id="MobiDB-lite"/>
    </source>
</evidence>
<dbReference type="PANTHER" id="PTHR10628">
    <property type="entry name" value="SIALIDASE"/>
    <property type="match status" value="1"/>
</dbReference>
<dbReference type="AlphaFoldDB" id="A0A422N448"/>
<name>A0A422N448_9TRYP</name>
<evidence type="ECO:0000313" key="5">
    <source>
        <dbReference type="EMBL" id="RNF00221.1"/>
    </source>
</evidence>
<comment type="caution">
    <text evidence="5">The sequence shown here is derived from an EMBL/GenBank/DDBJ whole genome shotgun (WGS) entry which is preliminary data.</text>
</comment>
<feature type="region of interest" description="Disordered" evidence="2">
    <location>
        <begin position="535"/>
        <end position="600"/>
    </location>
</feature>
<dbReference type="SUPFAM" id="SSF49899">
    <property type="entry name" value="Concanavalin A-like lectins/glucanases"/>
    <property type="match status" value="1"/>
</dbReference>
<dbReference type="EC" id="3.2.1.18" evidence="5"/>
<dbReference type="InterPro" id="IPR008377">
    <property type="entry name" value="Sialidase_trypan"/>
</dbReference>
<keyword evidence="1" id="KW-0677">Repeat</keyword>
<dbReference type="PANTHER" id="PTHR10628:SF30">
    <property type="entry name" value="EXO-ALPHA-SIALIDASE"/>
    <property type="match status" value="1"/>
</dbReference>
<feature type="non-terminal residue" evidence="5">
    <location>
        <position position="1"/>
    </location>
</feature>
<feature type="domain" description="Trans-sialidase C-terminal" evidence="4">
    <location>
        <begin position="322"/>
        <end position="524"/>
    </location>
</feature>
<feature type="domain" description="Sialidase" evidence="3">
    <location>
        <begin position="6"/>
        <end position="264"/>
    </location>
</feature>
<dbReference type="Pfam" id="PF22925">
    <property type="entry name" value="TS_C"/>
    <property type="match status" value="1"/>
</dbReference>
<dbReference type="InterPro" id="IPR011040">
    <property type="entry name" value="Sialidase"/>
</dbReference>
<dbReference type="EMBL" id="MKKU01000900">
    <property type="protein sequence ID" value="RNF00221.1"/>
    <property type="molecule type" value="Genomic_DNA"/>
</dbReference>
<gene>
    <name evidence="5" type="ORF">Tco025E_08910</name>
</gene>
<dbReference type="GO" id="GO:0009313">
    <property type="term" value="P:oligosaccharide catabolic process"/>
    <property type="evidence" value="ECO:0007669"/>
    <property type="project" value="TreeGrafter"/>
</dbReference>
<accession>A0A422N448</accession>
<feature type="compositionally biased region" description="Low complexity" evidence="2">
    <location>
        <begin position="556"/>
        <end position="567"/>
    </location>
</feature>
<dbReference type="InterPro" id="IPR055239">
    <property type="entry name" value="TS_C"/>
</dbReference>
<dbReference type="Gene3D" id="2.60.120.200">
    <property type="match status" value="1"/>
</dbReference>
<reference evidence="5 6" key="1">
    <citation type="journal article" date="2018" name="BMC Genomics">
        <title>Genomic comparison of Trypanosoma conorhini and Trypanosoma rangeli to Trypanosoma cruzi strains of high and low virulence.</title>
        <authorList>
            <person name="Bradwell K.R."/>
            <person name="Koparde V.N."/>
            <person name="Matveyev A.V."/>
            <person name="Serrano M.G."/>
            <person name="Alves J.M."/>
            <person name="Parikh H."/>
            <person name="Huang B."/>
            <person name="Lee V."/>
            <person name="Espinosa-Alvarez O."/>
            <person name="Ortiz P.A."/>
            <person name="Costa-Martins A.G."/>
            <person name="Teixeira M.M."/>
            <person name="Buck G.A."/>
        </authorList>
    </citation>
    <scope>NUCLEOTIDE SEQUENCE [LARGE SCALE GENOMIC DNA]</scope>
    <source>
        <strain evidence="5 6">025E</strain>
    </source>
</reference>
<dbReference type="Pfam" id="PF13859">
    <property type="entry name" value="BNR_3"/>
    <property type="match status" value="1"/>
</dbReference>
<dbReference type="Gene3D" id="2.120.10.10">
    <property type="match status" value="1"/>
</dbReference>
<keyword evidence="5" id="KW-0326">Glycosidase</keyword>
<dbReference type="GO" id="GO:0016020">
    <property type="term" value="C:membrane"/>
    <property type="evidence" value="ECO:0007669"/>
    <property type="project" value="TreeGrafter"/>
</dbReference>
<dbReference type="CDD" id="cd15482">
    <property type="entry name" value="Sialidase_non-viral"/>
    <property type="match status" value="1"/>
</dbReference>
<keyword evidence="5" id="KW-0378">Hydrolase</keyword>